<evidence type="ECO:0000259" key="2">
    <source>
        <dbReference type="Pfam" id="PF15998"/>
    </source>
</evidence>
<name>A0A6B9KZ01_PLARH</name>
<accession>A0A6B9KZ01</accession>
<sequence>MDRRLLFLWAIVSFWIACSSAFKVGYGPPFFDKPPPPMPVDKDYDDMREYTPMELEVLKELKEMQKSRSFISDFVLPNCTFKKWNRGRCCLSFKLLERKKKFCLKASIRLKKLTIYMALIMNREPLFEHEIALSQFCAGIPYMKKISACIHFYHLNVRFKPKFFFKTCAQLTIASIFALQFNCIKIENGVVSFDHSVEPEDKGIFVLSFKDGKMVFEFNNPIPPEIMEAIKAFAEVVKQKVVVFVRTVVDTAKKVWDAIKNFFKCWFWSC</sequence>
<evidence type="ECO:0000313" key="3">
    <source>
        <dbReference type="EMBL" id="QHB21474.1"/>
    </source>
</evidence>
<dbReference type="PROSITE" id="PS51257">
    <property type="entry name" value="PROKAR_LIPOPROTEIN"/>
    <property type="match status" value="1"/>
</dbReference>
<dbReference type="EMBL" id="MN208285">
    <property type="protein sequence ID" value="QHB21474.1"/>
    <property type="molecule type" value="mRNA"/>
</dbReference>
<dbReference type="Pfam" id="PF15998">
    <property type="entry name" value="DUF4773"/>
    <property type="match status" value="1"/>
</dbReference>
<dbReference type="InterPro" id="IPR031941">
    <property type="entry name" value="DUF4773"/>
</dbReference>
<evidence type="ECO:0000256" key="1">
    <source>
        <dbReference type="SAM" id="SignalP"/>
    </source>
</evidence>
<protein>
    <submittedName>
        <fullName evidence="3">Venom protein family 2 protein 11</fullName>
    </submittedName>
</protein>
<feature type="domain" description="DUF4773" evidence="2">
    <location>
        <begin position="86"/>
        <end position="187"/>
    </location>
</feature>
<feature type="signal peptide" evidence="1">
    <location>
        <begin position="1"/>
        <end position="21"/>
    </location>
</feature>
<reference evidence="3" key="1">
    <citation type="journal article" date="2019" name="Toxins">
        <title>Missiles of mass disruption: composition and glandular origin of venom used as a projectile defensive weapon by the assassin bug Platymeris rhadamanthus.</title>
        <authorList>
            <person name="Walker A.A."/>
            <person name="Robinson S.D."/>
            <person name="Undheim E.A.B."/>
            <person name="Jin J."/>
            <person name="Han X."/>
            <person name="Fry B.G."/>
            <person name="Vetter I."/>
            <person name="King G.F."/>
        </authorList>
    </citation>
    <scope>NUCLEOTIDE SEQUENCE</scope>
    <source>
        <tissue evidence="3">Venom glands</tissue>
    </source>
</reference>
<keyword evidence="1" id="KW-0732">Signal</keyword>
<feature type="chain" id="PRO_5025397755" evidence="1">
    <location>
        <begin position="22"/>
        <end position="270"/>
    </location>
</feature>
<organism evidence="3">
    <name type="scientific">Platymeris rhadamanthus</name>
    <name type="common">Red spot assassin bug</name>
    <dbReference type="NCBI Taxonomy" id="1134088"/>
    <lineage>
        <taxon>Eukaryota</taxon>
        <taxon>Metazoa</taxon>
        <taxon>Ecdysozoa</taxon>
        <taxon>Arthropoda</taxon>
        <taxon>Hexapoda</taxon>
        <taxon>Insecta</taxon>
        <taxon>Pterygota</taxon>
        <taxon>Neoptera</taxon>
        <taxon>Paraneoptera</taxon>
        <taxon>Hemiptera</taxon>
        <taxon>Heteroptera</taxon>
        <taxon>Panheteroptera</taxon>
        <taxon>Cimicomorpha</taxon>
        <taxon>Reduviidae</taxon>
        <taxon>Platymeris</taxon>
    </lineage>
</organism>
<proteinExistence type="evidence at transcript level"/>
<dbReference type="SMR" id="A0A6B9KZ01"/>
<dbReference type="AlphaFoldDB" id="A0A6B9KZ01"/>